<dbReference type="InterPro" id="IPR001054">
    <property type="entry name" value="A/G_cyclase"/>
</dbReference>
<evidence type="ECO:0000313" key="3">
    <source>
        <dbReference type="EMBL" id="GGI50304.1"/>
    </source>
</evidence>
<evidence type="ECO:0000259" key="2">
    <source>
        <dbReference type="PROSITE" id="PS50125"/>
    </source>
</evidence>
<dbReference type="GO" id="GO:0004016">
    <property type="term" value="F:adenylate cyclase activity"/>
    <property type="evidence" value="ECO:0007669"/>
    <property type="project" value="UniProtKB-ARBA"/>
</dbReference>
<keyword evidence="1" id="KW-1133">Transmembrane helix</keyword>
<keyword evidence="4" id="KW-1185">Reference proteome</keyword>
<dbReference type="GO" id="GO:0035556">
    <property type="term" value="P:intracellular signal transduction"/>
    <property type="evidence" value="ECO:0007669"/>
    <property type="project" value="InterPro"/>
</dbReference>
<name>A0A917J7Y8_9SPHI</name>
<gene>
    <name evidence="3" type="ORF">GCM10011425_15160</name>
</gene>
<comment type="caution">
    <text evidence="3">The sequence shown here is derived from an EMBL/GenBank/DDBJ whole genome shotgun (WGS) entry which is preliminary data.</text>
</comment>
<protein>
    <recommendedName>
        <fullName evidence="2">Guanylate cyclase domain-containing protein</fullName>
    </recommendedName>
</protein>
<dbReference type="InterPro" id="IPR050697">
    <property type="entry name" value="Adenylyl/Guanylyl_Cyclase_3/4"/>
</dbReference>
<dbReference type="PANTHER" id="PTHR43081">
    <property type="entry name" value="ADENYLATE CYCLASE, TERMINAL-DIFFERENTIATION SPECIFIC-RELATED"/>
    <property type="match status" value="1"/>
</dbReference>
<dbReference type="RefSeq" id="WP_188415367.1">
    <property type="nucleotide sequence ID" value="NZ_BMDO01000003.1"/>
</dbReference>
<evidence type="ECO:0000256" key="1">
    <source>
        <dbReference type="SAM" id="Phobius"/>
    </source>
</evidence>
<feature type="transmembrane region" description="Helical" evidence="1">
    <location>
        <begin position="50"/>
        <end position="73"/>
    </location>
</feature>
<proteinExistence type="predicted"/>
<dbReference type="Proteomes" id="UP000662074">
    <property type="component" value="Unassembled WGS sequence"/>
</dbReference>
<reference evidence="3" key="1">
    <citation type="journal article" date="2014" name="Int. J. Syst. Evol. Microbiol.">
        <title>Complete genome sequence of Corynebacterium casei LMG S-19264T (=DSM 44701T), isolated from a smear-ripened cheese.</title>
        <authorList>
            <consortium name="US DOE Joint Genome Institute (JGI-PGF)"/>
            <person name="Walter F."/>
            <person name="Albersmeier A."/>
            <person name="Kalinowski J."/>
            <person name="Ruckert C."/>
        </authorList>
    </citation>
    <scope>NUCLEOTIDE SEQUENCE</scope>
    <source>
        <strain evidence="3">CCM 8711</strain>
    </source>
</reference>
<dbReference type="GO" id="GO:0009190">
    <property type="term" value="P:cyclic nucleotide biosynthetic process"/>
    <property type="evidence" value="ECO:0007669"/>
    <property type="project" value="InterPro"/>
</dbReference>
<keyword evidence="1" id="KW-0812">Transmembrane</keyword>
<dbReference type="Gene3D" id="3.30.70.1230">
    <property type="entry name" value="Nucleotide cyclase"/>
    <property type="match status" value="1"/>
</dbReference>
<accession>A0A917J7Y8</accession>
<dbReference type="EMBL" id="BMDO01000003">
    <property type="protein sequence ID" value="GGI50304.1"/>
    <property type="molecule type" value="Genomic_DNA"/>
</dbReference>
<dbReference type="PANTHER" id="PTHR43081:SF1">
    <property type="entry name" value="ADENYLATE CYCLASE, TERMINAL-DIFFERENTIATION SPECIFIC"/>
    <property type="match status" value="1"/>
</dbReference>
<dbReference type="InterPro" id="IPR029787">
    <property type="entry name" value="Nucleotide_cyclase"/>
</dbReference>
<organism evidence="3 4">
    <name type="scientific">Mucilaginibacter galii</name>
    <dbReference type="NCBI Taxonomy" id="2005073"/>
    <lineage>
        <taxon>Bacteria</taxon>
        <taxon>Pseudomonadati</taxon>
        <taxon>Bacteroidota</taxon>
        <taxon>Sphingobacteriia</taxon>
        <taxon>Sphingobacteriales</taxon>
        <taxon>Sphingobacteriaceae</taxon>
        <taxon>Mucilaginibacter</taxon>
    </lineage>
</organism>
<feature type="domain" description="Guanylate cyclase" evidence="2">
    <location>
        <begin position="183"/>
        <end position="312"/>
    </location>
</feature>
<dbReference type="PROSITE" id="PS50125">
    <property type="entry name" value="GUANYLATE_CYCLASE_2"/>
    <property type="match status" value="1"/>
</dbReference>
<dbReference type="CDD" id="cd07302">
    <property type="entry name" value="CHD"/>
    <property type="match status" value="1"/>
</dbReference>
<dbReference type="SUPFAM" id="SSF55073">
    <property type="entry name" value="Nucleotide cyclase"/>
    <property type="match status" value="1"/>
</dbReference>
<dbReference type="AlphaFoldDB" id="A0A917J7Y8"/>
<reference evidence="3" key="2">
    <citation type="submission" date="2020-09" db="EMBL/GenBank/DDBJ databases">
        <authorList>
            <person name="Sun Q."/>
            <person name="Sedlacek I."/>
        </authorList>
    </citation>
    <scope>NUCLEOTIDE SEQUENCE</scope>
    <source>
        <strain evidence="3">CCM 8711</strain>
    </source>
</reference>
<feature type="transmembrane region" description="Helical" evidence="1">
    <location>
        <begin position="12"/>
        <end position="30"/>
    </location>
</feature>
<dbReference type="Pfam" id="PF00211">
    <property type="entry name" value="Guanylate_cyc"/>
    <property type="match status" value="1"/>
</dbReference>
<keyword evidence="1" id="KW-0472">Membrane</keyword>
<sequence>MLSPKTVRNVKRVIPFGVLWFIFSLIYCVLEKGLLGQLERYPTTGVAYNFYRNLIAIPLAGLVVGLFTGVLEIGYFSKWFIKMSFGKKIILKSIIYLVIVVLFLICLTMLNASYTYGYTSFKTILSPAFAFFADYAVICIIQYVAAIIVITQFYAEFSQSIGVGTLSNFFLGKYHHPLEEQRIFMFLDMKSSTTIAENLGHVKYFEMLREYFFDLSEAVIDYAGTIYQYAGDEMIICWKLKEGLRNNNSINCFFAMKRALISRSEKYNQQFGVLPGFKAGLHYGMVTAGEIGSLKKEIVFTGDVLNTSARIQGLCNQHNAELLVSADMVKVLQLPAKYIIRSVGENMLKGRGKAMELFSITTDSLY</sequence>
<feature type="transmembrane region" description="Helical" evidence="1">
    <location>
        <begin position="94"/>
        <end position="116"/>
    </location>
</feature>
<evidence type="ECO:0000313" key="4">
    <source>
        <dbReference type="Proteomes" id="UP000662074"/>
    </source>
</evidence>
<feature type="transmembrane region" description="Helical" evidence="1">
    <location>
        <begin position="128"/>
        <end position="150"/>
    </location>
</feature>